<dbReference type="RefSeq" id="XP_001890144.1">
    <property type="nucleotide sequence ID" value="XM_001890109.1"/>
</dbReference>
<name>B0E1S7_LACBS</name>
<organism evidence="2">
    <name type="scientific">Laccaria bicolor (strain S238N-H82 / ATCC MYA-4686)</name>
    <name type="common">Bicoloured deceiver</name>
    <name type="synonym">Laccaria laccata var. bicolor</name>
    <dbReference type="NCBI Taxonomy" id="486041"/>
    <lineage>
        <taxon>Eukaryota</taxon>
        <taxon>Fungi</taxon>
        <taxon>Dikarya</taxon>
        <taxon>Basidiomycota</taxon>
        <taxon>Agaricomycotina</taxon>
        <taxon>Agaricomycetes</taxon>
        <taxon>Agaricomycetidae</taxon>
        <taxon>Agaricales</taxon>
        <taxon>Agaricineae</taxon>
        <taxon>Hydnangiaceae</taxon>
        <taxon>Laccaria</taxon>
    </lineage>
</organism>
<sequence>MVVLVGGAFLEEPPRSVSSVQLGPLLPFRFVQGMKDGHSQIFVYMNFVVSALGGSQFTLSACREKPSMTDRLDHLMDFVDGMTLGYREDARQRECVAPASRVGGPSEVDVRVSSHRLAALAKSSTFNACLRTSTNRCFNNLRVRRWIDAHRWIWKILTDSFCIGSLPPGPRTSTTHALQFNSSYTSVDSTIKESARLQVNETANPEGFEPTSTITLQTITDHTLTEDHELHRGLSARMSEL</sequence>
<dbReference type="EMBL" id="DS547170">
    <property type="protein sequence ID" value="EDQ99177.1"/>
    <property type="molecule type" value="Genomic_DNA"/>
</dbReference>
<dbReference type="HOGENOM" id="CLU_1151957_0_0_1"/>
<reference evidence="1 2" key="1">
    <citation type="journal article" date="2008" name="Nature">
        <title>The genome of Laccaria bicolor provides insights into mycorrhizal symbiosis.</title>
        <authorList>
            <person name="Martin F."/>
            <person name="Aerts A."/>
            <person name="Ahren D."/>
            <person name="Brun A."/>
            <person name="Danchin E.G.J."/>
            <person name="Duchaussoy F."/>
            <person name="Gibon J."/>
            <person name="Kohler A."/>
            <person name="Lindquist E."/>
            <person name="Pereda V."/>
            <person name="Salamov A."/>
            <person name="Shapiro H.J."/>
            <person name="Wuyts J."/>
            <person name="Blaudez D."/>
            <person name="Buee M."/>
            <person name="Brokstein P."/>
            <person name="Canbaeck B."/>
            <person name="Cohen D."/>
            <person name="Courty P.E."/>
            <person name="Coutinho P.M."/>
            <person name="Delaruelle C."/>
            <person name="Detter J.C."/>
            <person name="Deveau A."/>
            <person name="DiFazio S."/>
            <person name="Duplessis S."/>
            <person name="Fraissinet-Tachet L."/>
            <person name="Lucic E."/>
            <person name="Frey-Klett P."/>
            <person name="Fourrey C."/>
            <person name="Feussner I."/>
            <person name="Gay G."/>
            <person name="Grimwood J."/>
            <person name="Hoegger P.J."/>
            <person name="Jain P."/>
            <person name="Kilaru S."/>
            <person name="Labbe J."/>
            <person name="Lin Y.C."/>
            <person name="Legue V."/>
            <person name="Le Tacon F."/>
            <person name="Marmeisse R."/>
            <person name="Melayah D."/>
            <person name="Montanini B."/>
            <person name="Muratet M."/>
            <person name="Nehls U."/>
            <person name="Niculita-Hirzel H."/>
            <person name="Oudot-Le Secq M.P."/>
            <person name="Peter M."/>
            <person name="Quesneville H."/>
            <person name="Rajashekar B."/>
            <person name="Reich M."/>
            <person name="Rouhier N."/>
            <person name="Schmutz J."/>
            <person name="Yin T."/>
            <person name="Chalot M."/>
            <person name="Henrissat B."/>
            <person name="Kuees U."/>
            <person name="Lucas S."/>
            <person name="Van de Peer Y."/>
            <person name="Podila G.K."/>
            <person name="Polle A."/>
            <person name="Pukkila P.J."/>
            <person name="Richardson P.M."/>
            <person name="Rouze P."/>
            <person name="Sanders I.R."/>
            <person name="Stajich J.E."/>
            <person name="Tunlid A."/>
            <person name="Tuskan G."/>
            <person name="Grigoriev I.V."/>
        </authorList>
    </citation>
    <scope>NUCLEOTIDE SEQUENCE [LARGE SCALE GENOMIC DNA]</scope>
    <source>
        <strain evidence="2">S238N-H82 / ATCC MYA-4686</strain>
    </source>
</reference>
<keyword evidence="2" id="KW-1185">Reference proteome</keyword>
<dbReference type="Proteomes" id="UP000001194">
    <property type="component" value="Unassembled WGS sequence"/>
</dbReference>
<dbReference type="GeneID" id="6085811"/>
<evidence type="ECO:0000313" key="1">
    <source>
        <dbReference type="EMBL" id="EDQ99177.1"/>
    </source>
</evidence>
<dbReference type="OrthoDB" id="3117084at2759"/>
<dbReference type="InParanoid" id="B0E1S7"/>
<accession>B0E1S7</accession>
<protein>
    <submittedName>
        <fullName evidence="1">Predicted protein</fullName>
    </submittedName>
</protein>
<dbReference type="AlphaFoldDB" id="B0E1S7"/>
<gene>
    <name evidence="1" type="ORF">LACBIDRAFT_335241</name>
</gene>
<proteinExistence type="predicted"/>
<dbReference type="KEGG" id="lbc:LACBIDRAFT_335241"/>
<evidence type="ECO:0000313" key="2">
    <source>
        <dbReference type="Proteomes" id="UP000001194"/>
    </source>
</evidence>